<evidence type="ECO:0000313" key="6">
    <source>
        <dbReference type="Proteomes" id="UP000887226"/>
    </source>
</evidence>
<dbReference type="InterPro" id="IPR050300">
    <property type="entry name" value="GDXG_lipolytic_enzyme"/>
</dbReference>
<dbReference type="GO" id="GO:0004061">
    <property type="term" value="F:arylformamidase activity"/>
    <property type="evidence" value="ECO:0007669"/>
    <property type="project" value="UniProtKB-UniRule"/>
</dbReference>
<organism evidence="5 6">
    <name type="scientific">Calycina marina</name>
    <dbReference type="NCBI Taxonomy" id="1763456"/>
    <lineage>
        <taxon>Eukaryota</taxon>
        <taxon>Fungi</taxon>
        <taxon>Dikarya</taxon>
        <taxon>Ascomycota</taxon>
        <taxon>Pezizomycotina</taxon>
        <taxon>Leotiomycetes</taxon>
        <taxon>Helotiales</taxon>
        <taxon>Pezizellaceae</taxon>
        <taxon>Calycina</taxon>
    </lineage>
</organism>
<dbReference type="GO" id="GO:0019441">
    <property type="term" value="P:L-tryptophan catabolic process to kynurenine"/>
    <property type="evidence" value="ECO:0007669"/>
    <property type="project" value="UniProtKB-UniRule"/>
</dbReference>
<feature type="active site" evidence="3">
    <location>
        <position position="258"/>
    </location>
</feature>
<dbReference type="OrthoDB" id="420264at2759"/>
<evidence type="ECO:0000256" key="2">
    <source>
        <dbReference type="ARBA" id="ARBA00023079"/>
    </source>
</evidence>
<comment type="subunit">
    <text evidence="3">Homodimer.</text>
</comment>
<evidence type="ECO:0000256" key="3">
    <source>
        <dbReference type="HAMAP-Rule" id="MF_03014"/>
    </source>
</evidence>
<comment type="caution">
    <text evidence="5">The sequence shown here is derived from an EMBL/GenBank/DDBJ whole genome shotgun (WGS) entry which is preliminary data.</text>
</comment>
<dbReference type="InterPro" id="IPR029058">
    <property type="entry name" value="AB_hydrolase_fold"/>
</dbReference>
<proteinExistence type="inferred from homology"/>
<dbReference type="InterPro" id="IPR027519">
    <property type="entry name" value="KFase_ver/fungi-typ"/>
</dbReference>
<gene>
    <name evidence="5" type="ORF">BJ878DRAFT_541818</name>
</gene>
<protein>
    <recommendedName>
        <fullName evidence="3">Kynurenine formamidase</fullName>
        <shortName evidence="3">KFA</shortName>
        <shortName evidence="3">KFase</shortName>
        <ecNumber evidence="3">3.5.1.9</ecNumber>
    </recommendedName>
    <alternativeName>
        <fullName evidence="3">Arylformamidase</fullName>
    </alternativeName>
    <alternativeName>
        <fullName evidence="3">N-formylkynurenine formamidase</fullName>
        <shortName evidence="3">FKF</shortName>
    </alternativeName>
</protein>
<feature type="active site" description="Nucleophile" evidence="3">
    <location>
        <position position="140"/>
    </location>
</feature>
<keyword evidence="6" id="KW-1185">Reference proteome</keyword>
<feature type="active site" evidence="3">
    <location>
        <position position="224"/>
    </location>
</feature>
<evidence type="ECO:0000256" key="1">
    <source>
        <dbReference type="ARBA" id="ARBA00022801"/>
    </source>
</evidence>
<dbReference type="EMBL" id="MU253875">
    <property type="protein sequence ID" value="KAG9244924.1"/>
    <property type="molecule type" value="Genomic_DNA"/>
</dbReference>
<dbReference type="Gene3D" id="3.40.50.1820">
    <property type="entry name" value="alpha/beta hydrolase"/>
    <property type="match status" value="1"/>
</dbReference>
<dbReference type="PANTHER" id="PTHR48081">
    <property type="entry name" value="AB HYDROLASE SUPERFAMILY PROTEIN C4A8.06C"/>
    <property type="match status" value="1"/>
</dbReference>
<comment type="pathway">
    <text evidence="3">Amino-acid degradation; L-tryptophan degradation via kynurenine pathway; L-kynurenine from L-tryptophan: step 2/2.</text>
</comment>
<name>A0A9P7Z3I7_9HELO</name>
<feature type="short sequence motif" description="HGGXW" evidence="3">
    <location>
        <begin position="48"/>
        <end position="52"/>
    </location>
</feature>
<dbReference type="HAMAP" id="MF_03014">
    <property type="entry name" value="KFase"/>
    <property type="match status" value="1"/>
</dbReference>
<reference evidence="5" key="1">
    <citation type="journal article" date="2021" name="IMA Fungus">
        <title>Genomic characterization of three marine fungi, including Emericellopsis atlantica sp. nov. with signatures of a generalist lifestyle and marine biomass degradation.</title>
        <authorList>
            <person name="Hagestad O.C."/>
            <person name="Hou L."/>
            <person name="Andersen J.H."/>
            <person name="Hansen E.H."/>
            <person name="Altermark B."/>
            <person name="Li C."/>
            <person name="Kuhnert E."/>
            <person name="Cox R.J."/>
            <person name="Crous P.W."/>
            <person name="Spatafora J.W."/>
            <person name="Lail K."/>
            <person name="Amirebrahimi M."/>
            <person name="Lipzen A."/>
            <person name="Pangilinan J."/>
            <person name="Andreopoulos W."/>
            <person name="Hayes R.D."/>
            <person name="Ng V."/>
            <person name="Grigoriev I.V."/>
            <person name="Jackson S.A."/>
            <person name="Sutton T.D.S."/>
            <person name="Dobson A.D.W."/>
            <person name="Rama T."/>
        </authorList>
    </citation>
    <scope>NUCLEOTIDE SEQUENCE</scope>
    <source>
        <strain evidence="5">TRa3180A</strain>
    </source>
</reference>
<keyword evidence="1 3" id="KW-0378">Hydrolase</keyword>
<evidence type="ECO:0000313" key="5">
    <source>
        <dbReference type="EMBL" id="KAG9244924.1"/>
    </source>
</evidence>
<feature type="domain" description="BD-FAE-like" evidence="4">
    <location>
        <begin position="29"/>
        <end position="147"/>
    </location>
</feature>
<sequence length="284" mass="31414">MERTQDSSLSLKESLYVTGNESTALHTVDIWQPKNGIKSNGIWLVFIHGGAWRDPLTDSKSFQPAVSDLWNSDSAKSIAGFASINYRLSPYPNKVEAPSSPDDPSRNVCYPAHLSDVEKALLYLEAHYQIANRYVLIGHSAGATMAMELQTCSLPNPLAVLGIAGIYDFDGLLEAHHHPTYKEFMENAFPDRSTWKKAAPCTNLSLDNLYERAKLVIISYSDDDELIEVGQAKSMLERIKAGPAPQGRVHVVKATGHHDEMWEGDGHVLAGVIRESLELIQNDI</sequence>
<dbReference type="GO" id="GO:0034354">
    <property type="term" value="P:'de novo' NAD+ biosynthetic process from L-tryptophan"/>
    <property type="evidence" value="ECO:0007669"/>
    <property type="project" value="UniProtKB-UniRule"/>
</dbReference>
<dbReference type="Pfam" id="PF20434">
    <property type="entry name" value="BD-FAE"/>
    <property type="match status" value="1"/>
</dbReference>
<dbReference type="InterPro" id="IPR049492">
    <property type="entry name" value="BD-FAE-like_dom"/>
</dbReference>
<dbReference type="Proteomes" id="UP000887226">
    <property type="component" value="Unassembled WGS sequence"/>
</dbReference>
<comment type="similarity">
    <text evidence="3">Belongs to the kynurenine formamidase family.</text>
</comment>
<comment type="domain">
    <text evidence="3">The main chain amide nitrogen atoms of the second glycine and its adjacent residue in the HGGXW motif define the oxyanion hole, and stabilize the oxyanion that forms during the nucleophilic attack by the catalytic serine during substrate cleavage.</text>
</comment>
<keyword evidence="2 3" id="KW-0823">Tryptophan catabolism</keyword>
<evidence type="ECO:0000259" key="4">
    <source>
        <dbReference type="Pfam" id="PF20434"/>
    </source>
</evidence>
<dbReference type="EC" id="3.5.1.9" evidence="3"/>
<dbReference type="PANTHER" id="PTHR48081:SF33">
    <property type="entry name" value="KYNURENINE FORMAMIDASE"/>
    <property type="match status" value="1"/>
</dbReference>
<dbReference type="SUPFAM" id="SSF53474">
    <property type="entry name" value="alpha/beta-Hydrolases"/>
    <property type="match status" value="1"/>
</dbReference>
<comment type="catalytic activity">
    <reaction evidence="3">
        <text>N-formyl-L-kynurenine + H2O = L-kynurenine + formate + H(+)</text>
        <dbReference type="Rhea" id="RHEA:13009"/>
        <dbReference type="ChEBI" id="CHEBI:15377"/>
        <dbReference type="ChEBI" id="CHEBI:15378"/>
        <dbReference type="ChEBI" id="CHEBI:15740"/>
        <dbReference type="ChEBI" id="CHEBI:57959"/>
        <dbReference type="ChEBI" id="CHEBI:58629"/>
        <dbReference type="EC" id="3.5.1.9"/>
    </reaction>
</comment>
<comment type="function">
    <text evidence="3">Catalyzes the hydrolysis of N-formyl-L-kynurenine to L-kynurenine, the second step in the kynurenine pathway of tryptophan degradation. Kynurenine may be further oxidized to nicotinic acid, NAD(H) and NADP(H). Required for elimination of toxic metabolites.</text>
</comment>
<accession>A0A9P7Z3I7</accession>
<dbReference type="AlphaFoldDB" id="A0A9P7Z3I7"/>